<evidence type="ECO:0000313" key="11">
    <source>
        <dbReference type="EMBL" id="PIB75612.1"/>
    </source>
</evidence>
<dbReference type="Gene3D" id="2.70.150.10">
    <property type="entry name" value="Calcium-transporting ATPase, cytoplasmic transduction domain A"/>
    <property type="match status" value="1"/>
</dbReference>
<keyword evidence="4" id="KW-1278">Translocase</keyword>
<reference evidence="11 12" key="1">
    <citation type="journal article" date="2017" name="Infect. Genet. Evol.">
        <title>The new phylogeny of the genus Mycobacterium: The old and the news.</title>
        <authorList>
            <person name="Tortoli E."/>
            <person name="Fedrizzi T."/>
            <person name="Meehan C.J."/>
            <person name="Trovato A."/>
            <person name="Grottola A."/>
            <person name="Giacobazzi E."/>
            <person name="Serpini G.F."/>
            <person name="Tagliazucchi S."/>
            <person name="Fabio A."/>
            <person name="Bettua C."/>
            <person name="Bertorelli R."/>
            <person name="Frascaro F."/>
            <person name="De Sanctis V."/>
            <person name="Pecorari M."/>
            <person name="Jousson O."/>
            <person name="Segata N."/>
            <person name="Cirillo D.M."/>
        </authorList>
    </citation>
    <scope>NUCLEOTIDE SEQUENCE [LARGE SCALE GENOMIC DNA]</scope>
    <source>
        <strain evidence="11 12">CIP1034565</strain>
    </source>
</reference>
<dbReference type="PRINTS" id="PR00120">
    <property type="entry name" value="HATPASE"/>
</dbReference>
<proteinExistence type="predicted"/>
<sequence>MLAPLPEAANLARDAAGMVVEAMAGPPVRRTSSHGDRRWIEVRGLAGDNGARIAEEVLAFLTDTVGVTGAVINGATSRVVVTVVPDGPDARALAAVVAEAEEYANGAPVRELPTTLPGDDAALAARVLSASVATVGLGVGTAAAAALRMTRLTRAISAPVALAGYSPSVRRLIHEQLGHDGAELAFSLAGAAAGVLTAAPAGLANEALTRWMQAAETLTTRSGWGRAEQRLAEQAFRAPDDHHPAEPVFAGDGVGDSYADRSAAIGVAAAAIVGLASRNTDMAGAAALTAAPKPVRSTRESFAIALGRGLTGRHGALIMRPSVLRRLDVIDTVLIDPRVLYTDELSVTRINGVPAERRATAWEAARAALADGALGAGWHKLSRVKGAGRGGEALISPVRDPLAAALVTEARRVGVKVATLDDEGLRSLGQGFDRLFEHTCDVDSALASALAQLRADGARVAVLTVSADIAALPAELTVGLWRAGAVPPWGADLLLPDLSAMWRLVHALPAARQAAKRGVQAAASGSALGALMLIPDVPGSGPASVNTAAMAALFTGYRIGAKVFDDPLPHPESGHDWYALPVDEVSRLLPRPARDDHPAAEAPGVPLAGALAAPLRPVVSAVDAGRGRARELFDAIREDLDDPITPILATGAAATALLGSPLDAALVAGVLLLNTGISAQQSVHAERTLAELLAVQEPMARRLVGAIGERDFDMVPAGALELGDLILVVSGEVAPADGRILVAESAEADESALTGESLPVAKSADATPGAPLAERSGMLFAGTTLVTGRVTAIVTAVGAGTQINRATAMQARKARKVGLQAQLSHITNKALPWSIGGGGLVGLLSLLRGNPLRQAAASGVAIGVAAVPEGLPLVVTMAQLAAARRLTGQHVLIRNPRSIEAFARLDVVCFDKTGTLSENRLQVTAVSAAPGVDDAEVLAAAANTVLVRKGKRIDHATDEAIRVRATELGIKIGGADAQLPFQSDRPFAAGVVGNRLSVKGAPEAIVGALAGDDPLTPLIEEMAASGLRVIAVAERMLTDAEVNAAISDQAELVTLCRSGLNPLGVIGIADTPRPTARPLLEELQGRGIGVRLITGDHPVTAGVIARDLGMAVTGIMTGDEWEKLTTDGRLDAVRRCQVFARMAPEHKVQVVQALEAADLVTAMVGDGANDAAAIRAATVGVGLVSSGSDPARSAADVLLLDGQIDALLVAIDEGHQLWRRVQAAVSMLVGHNLGEVSFALITSLLTGHPALSARQILLINMLTDALPAAALAVSPQLGSGLADFDESALWRAIYIHGASTTVGASLAWAMGRMTGRPERAATVGLAGLVLTQLFSIVTESHGPLVVATSAGTFVFMAGVISIPGVSHLFGCTPLGPVGWGQAALAAGAATAFAKAAPELTERIGQWAREHLESGAESESVAEVGDPADADPAEDGDPSDAGDPAEGAAPAANMGEAE</sequence>
<evidence type="ECO:0000259" key="9">
    <source>
        <dbReference type="Pfam" id="PF00122"/>
    </source>
</evidence>
<dbReference type="InterPro" id="IPR001757">
    <property type="entry name" value="P_typ_ATPase"/>
</dbReference>
<dbReference type="InterPro" id="IPR023299">
    <property type="entry name" value="ATPase_P-typ_cyto_dom_N"/>
</dbReference>
<evidence type="ECO:0000256" key="2">
    <source>
        <dbReference type="ARBA" id="ARBA00022475"/>
    </source>
</evidence>
<dbReference type="InterPro" id="IPR023298">
    <property type="entry name" value="ATPase_P-typ_TM_dom_sf"/>
</dbReference>
<gene>
    <name evidence="11" type="ORF">CQY22_008980</name>
</gene>
<keyword evidence="5" id="KW-1133">Transmembrane helix</keyword>
<dbReference type="STRING" id="85968.GCA_900073015_01214"/>
<dbReference type="InterPro" id="IPR006068">
    <property type="entry name" value="ATPase_P-typ_cation-transptr_C"/>
</dbReference>
<dbReference type="NCBIfam" id="TIGR01494">
    <property type="entry name" value="ATPase_P-type"/>
    <property type="match status" value="2"/>
</dbReference>
<feature type="region of interest" description="Disordered" evidence="8">
    <location>
        <begin position="1409"/>
        <end position="1457"/>
    </location>
</feature>
<dbReference type="GO" id="GO:0005886">
    <property type="term" value="C:plasma membrane"/>
    <property type="evidence" value="ECO:0007669"/>
    <property type="project" value="UniProtKB-SubCell"/>
</dbReference>
<accession>A0A2G5PB90</accession>
<dbReference type="Pfam" id="PF00702">
    <property type="entry name" value="Hydrolase"/>
    <property type="match status" value="1"/>
</dbReference>
<protein>
    <submittedName>
        <fullName evidence="11">Cation-translocating P-type ATPase</fullName>
    </submittedName>
</protein>
<organism evidence="11 12">
    <name type="scientific">Mycolicibacterium brumae</name>
    <dbReference type="NCBI Taxonomy" id="85968"/>
    <lineage>
        <taxon>Bacteria</taxon>
        <taxon>Bacillati</taxon>
        <taxon>Actinomycetota</taxon>
        <taxon>Actinomycetes</taxon>
        <taxon>Mycobacteriales</taxon>
        <taxon>Mycobacteriaceae</taxon>
        <taxon>Mycolicibacterium</taxon>
    </lineage>
</organism>
<keyword evidence="12" id="KW-1185">Reference proteome</keyword>
<dbReference type="InterPro" id="IPR008250">
    <property type="entry name" value="ATPase_P-typ_transduc_dom_A_sf"/>
</dbReference>
<dbReference type="SUPFAM" id="SSF81665">
    <property type="entry name" value="Calcium ATPase, transmembrane domain M"/>
    <property type="match status" value="1"/>
</dbReference>
<comment type="catalytic activity">
    <reaction evidence="7">
        <text>ATP + H2O = ADP + phosphate + H(+)</text>
        <dbReference type="Rhea" id="RHEA:13065"/>
        <dbReference type="ChEBI" id="CHEBI:15377"/>
        <dbReference type="ChEBI" id="CHEBI:15378"/>
        <dbReference type="ChEBI" id="CHEBI:30616"/>
        <dbReference type="ChEBI" id="CHEBI:43474"/>
        <dbReference type="ChEBI" id="CHEBI:456216"/>
    </reaction>
</comment>
<dbReference type="InterPro" id="IPR036412">
    <property type="entry name" value="HAD-like_sf"/>
</dbReference>
<dbReference type="SFLD" id="SFLDS00003">
    <property type="entry name" value="Haloacid_Dehalogenase"/>
    <property type="match status" value="1"/>
</dbReference>
<dbReference type="PANTHER" id="PTHR42861">
    <property type="entry name" value="CALCIUM-TRANSPORTING ATPASE"/>
    <property type="match status" value="1"/>
</dbReference>
<dbReference type="SFLD" id="SFLDG00002">
    <property type="entry name" value="C1.7:_P-type_atpase_like"/>
    <property type="match status" value="1"/>
</dbReference>
<dbReference type="SUPFAM" id="SSF81653">
    <property type="entry name" value="Calcium ATPase, transduction domain A"/>
    <property type="match status" value="1"/>
</dbReference>
<dbReference type="Pfam" id="PF00122">
    <property type="entry name" value="E1-E2_ATPase"/>
    <property type="match status" value="1"/>
</dbReference>
<evidence type="ECO:0000256" key="4">
    <source>
        <dbReference type="ARBA" id="ARBA00022967"/>
    </source>
</evidence>
<dbReference type="InterPro" id="IPR059000">
    <property type="entry name" value="ATPase_P-type_domA"/>
</dbReference>
<dbReference type="InterPro" id="IPR044492">
    <property type="entry name" value="P_typ_ATPase_HD_dom"/>
</dbReference>
<dbReference type="Gene3D" id="3.40.50.1000">
    <property type="entry name" value="HAD superfamily/HAD-like"/>
    <property type="match status" value="1"/>
</dbReference>
<dbReference type="SUPFAM" id="SSF56784">
    <property type="entry name" value="HAD-like"/>
    <property type="match status" value="1"/>
</dbReference>
<evidence type="ECO:0000256" key="5">
    <source>
        <dbReference type="ARBA" id="ARBA00022989"/>
    </source>
</evidence>
<evidence type="ECO:0000256" key="7">
    <source>
        <dbReference type="ARBA" id="ARBA00049360"/>
    </source>
</evidence>
<dbReference type="Gene3D" id="3.40.1110.10">
    <property type="entry name" value="Calcium-transporting ATPase, cytoplasmic domain N"/>
    <property type="match status" value="1"/>
</dbReference>
<evidence type="ECO:0000256" key="8">
    <source>
        <dbReference type="SAM" id="MobiDB-lite"/>
    </source>
</evidence>
<feature type="domain" description="P-type ATPase A" evidence="9">
    <location>
        <begin position="707"/>
        <end position="807"/>
    </location>
</feature>
<evidence type="ECO:0000256" key="3">
    <source>
        <dbReference type="ARBA" id="ARBA00022692"/>
    </source>
</evidence>
<keyword evidence="2" id="KW-1003">Cell membrane</keyword>
<feature type="compositionally biased region" description="Low complexity" evidence="8">
    <location>
        <begin position="1440"/>
        <end position="1457"/>
    </location>
</feature>
<feature type="compositionally biased region" description="Low complexity" evidence="8">
    <location>
        <begin position="1414"/>
        <end position="1424"/>
    </location>
</feature>
<dbReference type="Gene3D" id="1.20.1110.10">
    <property type="entry name" value="Calcium-transporting ATPase, transmembrane domain"/>
    <property type="match status" value="1"/>
</dbReference>
<evidence type="ECO:0000259" key="10">
    <source>
        <dbReference type="Pfam" id="PF00689"/>
    </source>
</evidence>
<evidence type="ECO:0000313" key="12">
    <source>
        <dbReference type="Proteomes" id="UP000230551"/>
    </source>
</evidence>
<dbReference type="Pfam" id="PF00689">
    <property type="entry name" value="Cation_ATPase_C"/>
    <property type="match status" value="1"/>
</dbReference>
<keyword evidence="6" id="KW-0472">Membrane</keyword>
<name>A0A2G5PB90_9MYCO</name>
<dbReference type="GO" id="GO:0016887">
    <property type="term" value="F:ATP hydrolysis activity"/>
    <property type="evidence" value="ECO:0007669"/>
    <property type="project" value="InterPro"/>
</dbReference>
<evidence type="ECO:0000256" key="6">
    <source>
        <dbReference type="ARBA" id="ARBA00023136"/>
    </source>
</evidence>
<comment type="caution">
    <text evidence="11">The sequence shown here is derived from an EMBL/GenBank/DDBJ whole genome shotgun (WGS) entry which is preliminary data.</text>
</comment>
<keyword evidence="3" id="KW-0812">Transmembrane</keyword>
<dbReference type="SFLD" id="SFLDF00027">
    <property type="entry name" value="p-type_atpase"/>
    <property type="match status" value="1"/>
</dbReference>
<feature type="domain" description="Cation-transporting P-type ATPase C-terminal" evidence="10">
    <location>
        <begin position="1250"/>
        <end position="1392"/>
    </location>
</feature>
<comment type="subcellular location">
    <subcellularLocation>
        <location evidence="1">Cell membrane</location>
        <topology evidence="1">Multi-pass membrane protein</topology>
    </subcellularLocation>
</comment>
<dbReference type="Proteomes" id="UP000230551">
    <property type="component" value="Unassembled WGS sequence"/>
</dbReference>
<evidence type="ECO:0000256" key="1">
    <source>
        <dbReference type="ARBA" id="ARBA00004651"/>
    </source>
</evidence>
<feature type="compositionally biased region" description="Acidic residues" evidence="8">
    <location>
        <begin position="1425"/>
        <end position="1439"/>
    </location>
</feature>
<dbReference type="PRINTS" id="PR00119">
    <property type="entry name" value="CATATPASE"/>
</dbReference>
<dbReference type="EMBL" id="PDCN02000009">
    <property type="protein sequence ID" value="PIB75612.1"/>
    <property type="molecule type" value="Genomic_DNA"/>
</dbReference>
<dbReference type="GO" id="GO:0005524">
    <property type="term" value="F:ATP binding"/>
    <property type="evidence" value="ECO:0007669"/>
    <property type="project" value="InterPro"/>
</dbReference>
<dbReference type="InterPro" id="IPR023214">
    <property type="entry name" value="HAD_sf"/>
</dbReference>